<proteinExistence type="predicted"/>
<accession>A0AAD6XDZ5</accession>
<comment type="caution">
    <text evidence="2">The sequence shown here is derived from an EMBL/GenBank/DDBJ whole genome shotgun (WGS) entry which is preliminary data.</text>
</comment>
<dbReference type="Proteomes" id="UP001218188">
    <property type="component" value="Unassembled WGS sequence"/>
</dbReference>
<gene>
    <name evidence="2" type="ORF">C8F04DRAFT_1299283</name>
</gene>
<feature type="compositionally biased region" description="Low complexity" evidence="1">
    <location>
        <begin position="467"/>
        <end position="480"/>
    </location>
</feature>
<evidence type="ECO:0000256" key="1">
    <source>
        <dbReference type="SAM" id="MobiDB-lite"/>
    </source>
</evidence>
<sequence length="493" mass="53371">MGWRVTTLRRTRSLTGAIRGFLNTNGGGRKRCPPRFRGLVWGVAEEDLLPRASPTSRAEDELYRELEDEYADGDEYESNDEPPTTTLEQEAPDAAKHMHPVAHRARQLPLATPGAVDGFATAAGGDVVWRSRARLKDEMLAPLYLWLRAYKVLGPTPASFLLHRSPFSLPPSPSPFSLLLSCTFLPSFTPLLTLSSTSLPLPISSSPRAFVAPYVCLRSASSTPMGRVAPSPPRARAQTDTKGRGDLGLFHGPFVRRSYMPWGRIRVGCGDVCRGDAVGWDASDATAPNSRAGLGKCLRCDSRRFLPTSSAVAVVRKPPADPGPTQSRAQALLFPEAGETERGLLACLRILIPSHFSFPSRFPLPSPFENRLVSSLFILFFYSHVHTYIRLHRAWGGFVWALAMGVPALTHACTCANGMYPSALRRALVHPSSSNSNSSASSYAAPSLLDTSASTSTSPASPPGLEQAQAQTQTQNTTATVPHHETNATATRN</sequence>
<protein>
    <submittedName>
        <fullName evidence="2">Uncharacterized protein</fullName>
    </submittedName>
</protein>
<name>A0AAD6XDZ5_9AGAR</name>
<feature type="compositionally biased region" description="Low complexity" evidence="1">
    <location>
        <begin position="449"/>
        <end position="459"/>
    </location>
</feature>
<feature type="compositionally biased region" description="Acidic residues" evidence="1">
    <location>
        <begin position="71"/>
        <end position="80"/>
    </location>
</feature>
<dbReference type="AlphaFoldDB" id="A0AAD6XDZ5"/>
<dbReference type="EMBL" id="JARJCM010000015">
    <property type="protein sequence ID" value="KAJ7041769.1"/>
    <property type="molecule type" value="Genomic_DNA"/>
</dbReference>
<evidence type="ECO:0000313" key="2">
    <source>
        <dbReference type="EMBL" id="KAJ7041769.1"/>
    </source>
</evidence>
<feature type="region of interest" description="Disordered" evidence="1">
    <location>
        <begin position="449"/>
        <end position="493"/>
    </location>
</feature>
<feature type="region of interest" description="Disordered" evidence="1">
    <location>
        <begin position="71"/>
        <end position="101"/>
    </location>
</feature>
<organism evidence="2 3">
    <name type="scientific">Mycena alexandri</name>
    <dbReference type="NCBI Taxonomy" id="1745969"/>
    <lineage>
        <taxon>Eukaryota</taxon>
        <taxon>Fungi</taxon>
        <taxon>Dikarya</taxon>
        <taxon>Basidiomycota</taxon>
        <taxon>Agaricomycotina</taxon>
        <taxon>Agaricomycetes</taxon>
        <taxon>Agaricomycetidae</taxon>
        <taxon>Agaricales</taxon>
        <taxon>Marasmiineae</taxon>
        <taxon>Mycenaceae</taxon>
        <taxon>Mycena</taxon>
    </lineage>
</organism>
<reference evidence="2" key="1">
    <citation type="submission" date="2023-03" db="EMBL/GenBank/DDBJ databases">
        <title>Massive genome expansion in bonnet fungi (Mycena s.s.) driven by repeated elements and novel gene families across ecological guilds.</title>
        <authorList>
            <consortium name="Lawrence Berkeley National Laboratory"/>
            <person name="Harder C.B."/>
            <person name="Miyauchi S."/>
            <person name="Viragh M."/>
            <person name="Kuo A."/>
            <person name="Thoen E."/>
            <person name="Andreopoulos B."/>
            <person name="Lu D."/>
            <person name="Skrede I."/>
            <person name="Drula E."/>
            <person name="Henrissat B."/>
            <person name="Morin E."/>
            <person name="Kohler A."/>
            <person name="Barry K."/>
            <person name="LaButti K."/>
            <person name="Morin E."/>
            <person name="Salamov A."/>
            <person name="Lipzen A."/>
            <person name="Mereny Z."/>
            <person name="Hegedus B."/>
            <person name="Baldrian P."/>
            <person name="Stursova M."/>
            <person name="Weitz H."/>
            <person name="Taylor A."/>
            <person name="Grigoriev I.V."/>
            <person name="Nagy L.G."/>
            <person name="Martin F."/>
            <person name="Kauserud H."/>
        </authorList>
    </citation>
    <scope>NUCLEOTIDE SEQUENCE</scope>
    <source>
        <strain evidence="2">CBHHK200</strain>
    </source>
</reference>
<keyword evidence="3" id="KW-1185">Reference proteome</keyword>
<evidence type="ECO:0000313" key="3">
    <source>
        <dbReference type="Proteomes" id="UP001218188"/>
    </source>
</evidence>